<reference evidence="1 2" key="1">
    <citation type="submission" date="2019-09" db="EMBL/GenBank/DDBJ databases">
        <title>Goodfellowia gen. nov., a new genus of the Pseudonocardineae related to Actinoalloteichus, containing Goodfellowia coeruleoviolacea gen. nov., comb. nov. gen. nov., comb. nov.</title>
        <authorList>
            <person name="Labeda D."/>
        </authorList>
    </citation>
    <scope>NUCLEOTIDE SEQUENCE [LARGE SCALE GENOMIC DNA]</scope>
    <source>
        <strain evidence="1 2">AN110305</strain>
    </source>
</reference>
<dbReference type="GO" id="GO:0003677">
    <property type="term" value="F:DNA binding"/>
    <property type="evidence" value="ECO:0007669"/>
    <property type="project" value="UniProtKB-KW"/>
</dbReference>
<dbReference type="OrthoDB" id="9148135at2"/>
<sequence length="379" mass="39944">MMHTARMVFEVTRAQVVAYRIAAHGFDRRTPTATELAVLDLGVQDTRGSASVALAARLPATAAGDPVAEDGPLALLWSFRGAPHLHRRDDLAALSAALWPRGDADAMARLSTERSALKAAGVGGVEAFTAVATALRAAVSGPTPKGEVSAAVTAALPDAYSYQCRGCGATHVYGGILQQVGLPAGVRHRPGSSPLLLTPLENRPPVPEQAAGASAVADAYLRLHGPATPAEFAGYLGTSQAEVRPAWPADLVEVRVDGRRAWLPDAEVAALRRAEAPELTRLLPPLDPFLQARDRGTLVPDPLLQKEVWRVLGNPGALLHNGEIAGTWRSKGSGRRRLDVSVRPFARLSRAGRAAVEAEADRLAAVRGFTEVGTAIEQD</sequence>
<keyword evidence="2" id="KW-1185">Reference proteome</keyword>
<evidence type="ECO:0000313" key="1">
    <source>
        <dbReference type="EMBL" id="KAA2266560.1"/>
    </source>
</evidence>
<accession>A0A5B2XUC3</accession>
<keyword evidence="1" id="KW-0238">DNA-binding</keyword>
<dbReference type="PANTHER" id="PTHR38479:SF2">
    <property type="entry name" value="WINGED HELIX DNA-BINDING DOMAIN-CONTAINING PROTEIN"/>
    <property type="match status" value="1"/>
</dbReference>
<evidence type="ECO:0000313" key="2">
    <source>
        <dbReference type="Proteomes" id="UP000323454"/>
    </source>
</evidence>
<comment type="caution">
    <text evidence="1">The sequence shown here is derived from an EMBL/GenBank/DDBJ whole genome shotgun (WGS) entry which is preliminary data.</text>
</comment>
<proteinExistence type="predicted"/>
<dbReference type="Proteomes" id="UP000323454">
    <property type="component" value="Unassembled WGS sequence"/>
</dbReference>
<dbReference type="Pfam" id="PF06224">
    <property type="entry name" value="AlkZ-like"/>
    <property type="match status" value="1"/>
</dbReference>
<organism evidence="1 2">
    <name type="scientific">Solihabitans fulvus</name>
    <dbReference type="NCBI Taxonomy" id="1892852"/>
    <lineage>
        <taxon>Bacteria</taxon>
        <taxon>Bacillati</taxon>
        <taxon>Actinomycetota</taxon>
        <taxon>Actinomycetes</taxon>
        <taxon>Pseudonocardiales</taxon>
        <taxon>Pseudonocardiaceae</taxon>
        <taxon>Solihabitans</taxon>
    </lineage>
</organism>
<dbReference type="AlphaFoldDB" id="A0A5B2XUC3"/>
<protein>
    <submittedName>
        <fullName evidence="1">Winged helix DNA-binding domain-containing protein</fullName>
    </submittedName>
</protein>
<name>A0A5B2XUC3_9PSEU</name>
<gene>
    <name evidence="1" type="ORF">F0L68_02145</name>
</gene>
<reference evidence="1 2" key="2">
    <citation type="submission" date="2019-09" db="EMBL/GenBank/DDBJ databases">
        <authorList>
            <person name="Jin C."/>
        </authorList>
    </citation>
    <scope>NUCLEOTIDE SEQUENCE [LARGE SCALE GENOMIC DNA]</scope>
    <source>
        <strain evidence="1 2">AN110305</strain>
    </source>
</reference>
<dbReference type="EMBL" id="VUOB01000002">
    <property type="protein sequence ID" value="KAA2266560.1"/>
    <property type="molecule type" value="Genomic_DNA"/>
</dbReference>
<dbReference type="InterPro" id="IPR009351">
    <property type="entry name" value="AlkZ-like"/>
</dbReference>
<dbReference type="PANTHER" id="PTHR38479">
    <property type="entry name" value="LMO0824 PROTEIN"/>
    <property type="match status" value="1"/>
</dbReference>